<reference evidence="4" key="3">
    <citation type="submission" date="2025-08" db="UniProtKB">
        <authorList>
            <consortium name="RefSeq"/>
        </authorList>
    </citation>
    <scope>IDENTIFICATION</scope>
    <source>
        <strain evidence="4">NI907</strain>
    </source>
</reference>
<feature type="compositionally biased region" description="Basic and acidic residues" evidence="2">
    <location>
        <begin position="703"/>
        <end position="715"/>
    </location>
</feature>
<feature type="compositionally biased region" description="Polar residues" evidence="2">
    <location>
        <begin position="1025"/>
        <end position="1046"/>
    </location>
</feature>
<sequence>MEDEIDWGFRSQRPRRGLDHDFAPPQSPQLAELDRQNKRRWIHADPDIEGNDHDRQVVHAGHSPAPPRPKKASHTTRLPGALYLDDGNQSGDRDRAGLVIPERGLAGNSGRTRRKKSKEMPQTVCNPDRPVNFHVQLRLPISLDLDEELCELGRLRRVGDFRAAKTFFGSRLEEHISNPYVFIQYADLLLAMEDYKSLKSLQPPPMFGVSIEEEGIFRSRRQKQLNTDDFEDYWLGLDPSNEEKMLGWNWMLIKALALVHTEDCASGILRSLRDAFSKLPIRDDPGSTEVQIMVLSFKLYIAALNSPAHQKNLGSLREGLLGWVDFERIYANLSTQNRHWDCCDLKTVDSIAFGYRQDWNWARNIPGTDRFNFNFTGQWEELDHDEASLLACLDQTTSIVMALFTAKPYSIVYIRRSASMVALMNTAAELLKRHYPAAMRSRPFIRWLILSSQAAGEKSDELRNLEQGNAWWGLFHNLAANPGFVALSWRDGINLPIYIPRGIEVPKWDALENPPRINEALHLALNLAREMDDYPTQAICYKLLALRSKEPRPLLESLCRLQEAHGDRSEYLKTLLSSFIGLDDVQSEKRLLDKLTDFRDTFHVSVYVRADIDVYWAHDVIKRALRYRVDGRHQEDMMGWVDADYVRFLSKEASHFVASVRAGRRSLVHFRPERQHDISPPAPAPVSDTRLQRASSAMVENEGSQREEVEADDESAREVLLRKERLIRQMARLKAAREEEALRAAMPNKENDDALLSGREYPRRVTSPHDSDNKHSDDAAAKDRQVILWKGDYRNHGQWLALNRGELDPAEYYRKWAVRNPDAARGTGGSEPFLERERERRDTDSRRGSDDSENESPLVARIMRRRMRRRYSSSSGSEGGDGPVGRGNRYENHKDLDLINKPESNDHEDPRRTSLATKVSDSRAISHGEYPAEPTEMGAPKEAPSTEEIPTTPRDRQQPQTSMYPHPASMQHFTASSEAERQSVTSTESGSRSRRARVDDDPDSEETWRRRGSQDSHPYNPPGRPQNNTLRYSSYQEQDTVTNVTDPTPKGRYAGPRAVRWEDLQRERQNDRIENRAPSTVASDRLSYSSFPEASVPRTANLMKQRTRPSVTILPQPPPPSPPLTETQTEASSSRDGVQRPYPRRRRPSVPVTDTAVGATTEVDAASLPNVRGRGGGSVGSRRTPASSEGRYERDE</sequence>
<feature type="region of interest" description="Disordered" evidence="2">
    <location>
        <begin position="821"/>
        <end position="1196"/>
    </location>
</feature>
<keyword evidence="1" id="KW-0175">Coiled coil</keyword>
<dbReference type="Proteomes" id="UP000515153">
    <property type="component" value="Unplaced"/>
</dbReference>
<feature type="compositionally biased region" description="Polar residues" evidence="2">
    <location>
        <begin position="971"/>
        <end position="990"/>
    </location>
</feature>
<reference evidence="4" key="1">
    <citation type="journal article" date="2019" name="Mol. Biol. Evol.">
        <title>Blast fungal genomes show frequent chromosomal changes, gene gains and losses, and effector gene turnover.</title>
        <authorList>
            <person name="Gomez Luciano L.B."/>
            <person name="Jason Tsai I."/>
            <person name="Chuma I."/>
            <person name="Tosa Y."/>
            <person name="Chen Y.H."/>
            <person name="Li J.Y."/>
            <person name="Li M.Y."/>
            <person name="Jade Lu M.Y."/>
            <person name="Nakayashiki H."/>
            <person name="Li W.H."/>
        </authorList>
    </citation>
    <scope>NUCLEOTIDE SEQUENCE</scope>
    <source>
        <strain evidence="4">NI907</strain>
    </source>
</reference>
<feature type="compositionally biased region" description="Basic and acidic residues" evidence="2">
    <location>
        <begin position="760"/>
        <end position="779"/>
    </location>
</feature>
<evidence type="ECO:0000256" key="2">
    <source>
        <dbReference type="SAM" id="MobiDB-lite"/>
    </source>
</evidence>
<feature type="compositionally biased region" description="Polar residues" evidence="2">
    <location>
        <begin position="1077"/>
        <end position="1092"/>
    </location>
</feature>
<feature type="compositionally biased region" description="Basic residues" evidence="2">
    <location>
        <begin position="862"/>
        <end position="871"/>
    </location>
</feature>
<dbReference type="AlphaFoldDB" id="A0A6P8BJC4"/>
<proteinExistence type="predicted"/>
<feature type="compositionally biased region" description="Basic and acidic residues" evidence="2">
    <location>
        <begin position="32"/>
        <end position="57"/>
    </location>
</feature>
<feature type="region of interest" description="Disordered" evidence="2">
    <location>
        <begin position="103"/>
        <end position="127"/>
    </location>
</feature>
<feature type="region of interest" description="Disordered" evidence="2">
    <location>
        <begin position="671"/>
        <end position="715"/>
    </location>
</feature>
<evidence type="ECO:0000256" key="1">
    <source>
        <dbReference type="SAM" id="Coils"/>
    </source>
</evidence>
<feature type="region of interest" description="Disordered" evidence="2">
    <location>
        <begin position="744"/>
        <end position="779"/>
    </location>
</feature>
<reference evidence="4" key="2">
    <citation type="submission" date="2019-10" db="EMBL/GenBank/DDBJ databases">
        <authorList>
            <consortium name="NCBI Genome Project"/>
        </authorList>
    </citation>
    <scope>NUCLEOTIDE SEQUENCE</scope>
    <source>
        <strain evidence="4">NI907</strain>
    </source>
</reference>
<dbReference type="GeneID" id="41955121"/>
<feature type="compositionally biased region" description="Basic and acidic residues" evidence="2">
    <location>
        <begin position="888"/>
        <end position="912"/>
    </location>
</feature>
<gene>
    <name evidence="4" type="ORF">PgNI_00124</name>
</gene>
<evidence type="ECO:0000313" key="4">
    <source>
        <dbReference type="RefSeq" id="XP_030987423.1"/>
    </source>
</evidence>
<protein>
    <submittedName>
        <fullName evidence="4">Uncharacterized protein</fullName>
    </submittedName>
</protein>
<accession>A0A6P8BJC4</accession>
<organism evidence="3 4">
    <name type="scientific">Pyricularia grisea</name>
    <name type="common">Crabgrass-specific blast fungus</name>
    <name type="synonym">Magnaporthe grisea</name>
    <dbReference type="NCBI Taxonomy" id="148305"/>
    <lineage>
        <taxon>Eukaryota</taxon>
        <taxon>Fungi</taxon>
        <taxon>Dikarya</taxon>
        <taxon>Ascomycota</taxon>
        <taxon>Pezizomycotina</taxon>
        <taxon>Sordariomycetes</taxon>
        <taxon>Sordariomycetidae</taxon>
        <taxon>Magnaporthales</taxon>
        <taxon>Pyriculariaceae</taxon>
        <taxon>Pyricularia</taxon>
    </lineage>
</organism>
<feature type="region of interest" description="Disordered" evidence="2">
    <location>
        <begin position="1"/>
        <end position="75"/>
    </location>
</feature>
<dbReference type="KEGG" id="pgri:PgNI_00124"/>
<dbReference type="RefSeq" id="XP_030987423.1">
    <property type="nucleotide sequence ID" value="XM_031120207.1"/>
</dbReference>
<feature type="coiled-coil region" evidence="1">
    <location>
        <begin position="716"/>
        <end position="743"/>
    </location>
</feature>
<feature type="compositionally biased region" description="Basic and acidic residues" evidence="2">
    <location>
        <begin position="833"/>
        <end position="850"/>
    </location>
</feature>
<evidence type="ECO:0000313" key="3">
    <source>
        <dbReference type="Proteomes" id="UP000515153"/>
    </source>
</evidence>
<feature type="compositionally biased region" description="Basic and acidic residues" evidence="2">
    <location>
        <begin position="1059"/>
        <end position="1075"/>
    </location>
</feature>
<keyword evidence="3" id="KW-1185">Reference proteome</keyword>
<name>A0A6P8BJC4_PYRGI</name>